<reference evidence="2 3" key="1">
    <citation type="submission" date="2018-04" db="EMBL/GenBank/DDBJ databases">
        <title>Complete genome uncultured novel isolate.</title>
        <authorList>
            <person name="Merlino G."/>
        </authorList>
    </citation>
    <scope>NUCLEOTIDE SEQUENCE [LARGE SCALE GENOMIC DNA]</scope>
    <source>
        <strain evidence="3">R1DC9</strain>
    </source>
</reference>
<protein>
    <submittedName>
        <fullName evidence="2">Transposase</fullName>
    </submittedName>
</protein>
<dbReference type="InterPro" id="IPR036515">
    <property type="entry name" value="Transposase_17_sf"/>
</dbReference>
<dbReference type="GO" id="GO:0006313">
    <property type="term" value="P:DNA transposition"/>
    <property type="evidence" value="ECO:0007669"/>
    <property type="project" value="InterPro"/>
</dbReference>
<proteinExistence type="predicted"/>
<dbReference type="AlphaFoldDB" id="A0A4D7JXA7"/>
<dbReference type="Proteomes" id="UP000298616">
    <property type="component" value="Chromosome"/>
</dbReference>
<dbReference type="SMART" id="SM01321">
    <property type="entry name" value="Y1_Tnp"/>
    <property type="match status" value="1"/>
</dbReference>
<dbReference type="PANTHER" id="PTHR36966:SF1">
    <property type="entry name" value="REP-ASSOCIATED TYROSINE TRANSPOSASE"/>
    <property type="match status" value="1"/>
</dbReference>
<dbReference type="PANTHER" id="PTHR36966">
    <property type="entry name" value="REP-ASSOCIATED TYROSINE TRANSPOSASE"/>
    <property type="match status" value="1"/>
</dbReference>
<dbReference type="InterPro" id="IPR052715">
    <property type="entry name" value="RAYT_transposase"/>
</dbReference>
<organism evidence="2 3">
    <name type="scientific">Mangrovivirga cuniculi</name>
    <dbReference type="NCBI Taxonomy" id="2715131"/>
    <lineage>
        <taxon>Bacteria</taxon>
        <taxon>Pseudomonadati</taxon>
        <taxon>Bacteroidota</taxon>
        <taxon>Cytophagia</taxon>
        <taxon>Cytophagales</taxon>
        <taxon>Mangrovivirgaceae</taxon>
        <taxon>Mangrovivirga</taxon>
    </lineage>
</organism>
<name>A0A4D7JXA7_9BACT</name>
<dbReference type="SUPFAM" id="SSF143422">
    <property type="entry name" value="Transposase IS200-like"/>
    <property type="match status" value="1"/>
</dbReference>
<dbReference type="EMBL" id="CP028923">
    <property type="protein sequence ID" value="QCK17092.1"/>
    <property type="molecule type" value="Genomic_DNA"/>
</dbReference>
<sequence length="173" mass="20515">MKLGEIYFWTASINKWQNLLLHDGYKEIIIDSLGFLSSHNKIDVFSFVIMPNHIHLIWRINEDNGKESVKGSFLKYTAHQFKKKLLVENSKELNKYKVKKVNKSYEFWQRDPLAVPVYSIDVINQKLDYIHNNPVTENYALVQNPADYKYSSARYYLEGINEFSFLKDIRDEL</sequence>
<accession>A0A4D7JXA7</accession>
<feature type="domain" description="Transposase IS200-like" evidence="1">
    <location>
        <begin position="2"/>
        <end position="133"/>
    </location>
</feature>
<evidence type="ECO:0000313" key="3">
    <source>
        <dbReference type="Proteomes" id="UP000298616"/>
    </source>
</evidence>
<dbReference type="GO" id="GO:0043565">
    <property type="term" value="F:sequence-specific DNA binding"/>
    <property type="evidence" value="ECO:0007669"/>
    <property type="project" value="TreeGrafter"/>
</dbReference>
<dbReference type="Gene3D" id="3.30.70.1290">
    <property type="entry name" value="Transposase IS200-like"/>
    <property type="match status" value="1"/>
</dbReference>
<dbReference type="OrthoDB" id="9788881at2"/>
<gene>
    <name evidence="2" type="ORF">DCC35_14660</name>
</gene>
<dbReference type="InterPro" id="IPR002686">
    <property type="entry name" value="Transposase_17"/>
</dbReference>
<keyword evidence="3" id="KW-1185">Reference proteome</keyword>
<dbReference type="KEGG" id="fpf:DCC35_14660"/>
<dbReference type="GO" id="GO:0004803">
    <property type="term" value="F:transposase activity"/>
    <property type="evidence" value="ECO:0007669"/>
    <property type="project" value="InterPro"/>
</dbReference>
<evidence type="ECO:0000259" key="1">
    <source>
        <dbReference type="SMART" id="SM01321"/>
    </source>
</evidence>
<evidence type="ECO:0000313" key="2">
    <source>
        <dbReference type="EMBL" id="QCK17092.1"/>
    </source>
</evidence>